<keyword evidence="4 5" id="KW-0472">Membrane</keyword>
<proteinExistence type="predicted"/>
<evidence type="ECO:0000256" key="3">
    <source>
        <dbReference type="ARBA" id="ARBA00022989"/>
    </source>
</evidence>
<dbReference type="AlphaFoldDB" id="A0A1I3X1N8"/>
<keyword evidence="7" id="KW-1185">Reference proteome</keyword>
<name>A0A1I3X1N8_9HYPH</name>
<dbReference type="Gene3D" id="1.20.120.1630">
    <property type="match status" value="1"/>
</dbReference>
<dbReference type="OrthoDB" id="9811969at2"/>
<evidence type="ECO:0000256" key="4">
    <source>
        <dbReference type="ARBA" id="ARBA00023136"/>
    </source>
</evidence>
<dbReference type="GO" id="GO:0012505">
    <property type="term" value="C:endomembrane system"/>
    <property type="evidence" value="ECO:0007669"/>
    <property type="project" value="UniProtKB-SubCell"/>
</dbReference>
<dbReference type="EMBL" id="FOSN01000002">
    <property type="protein sequence ID" value="SFK13564.1"/>
    <property type="molecule type" value="Genomic_DNA"/>
</dbReference>
<evidence type="ECO:0000313" key="6">
    <source>
        <dbReference type="EMBL" id="SFK13564.1"/>
    </source>
</evidence>
<sequence length="156" mass="17243">MQGDDSDRPQIAAFPPLIFAGALGLGGLLDVLIPIRFTPRAYSAPFGLFFIGCGLGFAGLALWEMFRSKTPVDPRRPTSSLVTTGVFKVSRNPIYLGMVLFCLGVSFLIHSLWFMALAAALAAVLQKGVILPEESYLERKFGNPYREYKANVRRWL</sequence>
<comment type="subcellular location">
    <subcellularLocation>
        <location evidence="1">Endomembrane system</location>
        <topology evidence="1">Multi-pass membrane protein</topology>
    </subcellularLocation>
</comment>
<dbReference type="STRING" id="1612308.SAMN05444581_102310"/>
<dbReference type="Pfam" id="PF04191">
    <property type="entry name" value="PEMT"/>
    <property type="match status" value="1"/>
</dbReference>
<dbReference type="PANTHER" id="PTHR12714:SF24">
    <property type="entry name" value="SLR1182 PROTEIN"/>
    <property type="match status" value="1"/>
</dbReference>
<dbReference type="GO" id="GO:0008168">
    <property type="term" value="F:methyltransferase activity"/>
    <property type="evidence" value="ECO:0007669"/>
    <property type="project" value="UniProtKB-KW"/>
</dbReference>
<feature type="transmembrane region" description="Helical" evidence="5">
    <location>
        <begin position="94"/>
        <end position="125"/>
    </location>
</feature>
<evidence type="ECO:0000256" key="1">
    <source>
        <dbReference type="ARBA" id="ARBA00004127"/>
    </source>
</evidence>
<keyword evidence="6" id="KW-0808">Transferase</keyword>
<protein>
    <submittedName>
        <fullName evidence="6">Protein-S-isoprenylcysteine O-methyltransferase Ste14</fullName>
    </submittedName>
</protein>
<dbReference type="GO" id="GO:0032259">
    <property type="term" value="P:methylation"/>
    <property type="evidence" value="ECO:0007669"/>
    <property type="project" value="UniProtKB-KW"/>
</dbReference>
<keyword evidence="2 5" id="KW-0812">Transmembrane</keyword>
<dbReference type="Proteomes" id="UP000198755">
    <property type="component" value="Unassembled WGS sequence"/>
</dbReference>
<dbReference type="RefSeq" id="WP_091678551.1">
    <property type="nucleotide sequence ID" value="NZ_FOSN01000002.1"/>
</dbReference>
<feature type="transmembrane region" description="Helical" evidence="5">
    <location>
        <begin position="45"/>
        <end position="66"/>
    </location>
</feature>
<dbReference type="PANTHER" id="PTHR12714">
    <property type="entry name" value="PROTEIN-S ISOPRENYLCYSTEINE O-METHYLTRANSFERASE"/>
    <property type="match status" value="1"/>
</dbReference>
<evidence type="ECO:0000256" key="5">
    <source>
        <dbReference type="SAM" id="Phobius"/>
    </source>
</evidence>
<accession>A0A1I3X1N8</accession>
<gene>
    <name evidence="6" type="ORF">SAMN05444581_102310</name>
</gene>
<feature type="transmembrane region" description="Helical" evidence="5">
    <location>
        <begin position="12"/>
        <end position="33"/>
    </location>
</feature>
<keyword evidence="3 5" id="KW-1133">Transmembrane helix</keyword>
<keyword evidence="6" id="KW-0489">Methyltransferase</keyword>
<evidence type="ECO:0000256" key="2">
    <source>
        <dbReference type="ARBA" id="ARBA00022692"/>
    </source>
</evidence>
<organism evidence="6 7">
    <name type="scientific">Methylocapsa palsarum</name>
    <dbReference type="NCBI Taxonomy" id="1612308"/>
    <lineage>
        <taxon>Bacteria</taxon>
        <taxon>Pseudomonadati</taxon>
        <taxon>Pseudomonadota</taxon>
        <taxon>Alphaproteobacteria</taxon>
        <taxon>Hyphomicrobiales</taxon>
        <taxon>Beijerinckiaceae</taxon>
        <taxon>Methylocapsa</taxon>
    </lineage>
</organism>
<dbReference type="InterPro" id="IPR007318">
    <property type="entry name" value="Phopholipid_MeTrfase"/>
</dbReference>
<reference evidence="6 7" key="1">
    <citation type="submission" date="2016-10" db="EMBL/GenBank/DDBJ databases">
        <authorList>
            <person name="de Groot N.N."/>
        </authorList>
    </citation>
    <scope>NUCLEOTIDE SEQUENCE [LARGE SCALE GENOMIC DNA]</scope>
    <source>
        <strain evidence="6 7">NE2</strain>
    </source>
</reference>
<evidence type="ECO:0000313" key="7">
    <source>
        <dbReference type="Proteomes" id="UP000198755"/>
    </source>
</evidence>